<evidence type="ECO:0000313" key="7">
    <source>
        <dbReference type="EMBL" id="CAH0366135.1"/>
    </source>
</evidence>
<evidence type="ECO:0000256" key="1">
    <source>
        <dbReference type="ARBA" id="ARBA00001961"/>
    </source>
</evidence>
<dbReference type="EMBL" id="CAKKNE010000001">
    <property type="protein sequence ID" value="CAH0366135.1"/>
    <property type="molecule type" value="Genomic_DNA"/>
</dbReference>
<dbReference type="SMART" id="SM00702">
    <property type="entry name" value="P4Hc"/>
    <property type="match status" value="1"/>
</dbReference>
<evidence type="ECO:0000256" key="4">
    <source>
        <dbReference type="ARBA" id="ARBA00023002"/>
    </source>
</evidence>
<evidence type="ECO:0000313" key="8">
    <source>
        <dbReference type="Proteomes" id="UP000789595"/>
    </source>
</evidence>
<comment type="cofactor">
    <cofactor evidence="1">
        <name>L-ascorbate</name>
        <dbReference type="ChEBI" id="CHEBI:38290"/>
    </cofactor>
</comment>
<evidence type="ECO:0000256" key="3">
    <source>
        <dbReference type="ARBA" id="ARBA00022964"/>
    </source>
</evidence>
<keyword evidence="3" id="KW-0223">Dioxygenase</keyword>
<dbReference type="PANTHER" id="PTHR10869:SF246">
    <property type="entry name" value="TRANSMEMBRANE PROLYL 4-HYDROXYLASE"/>
    <property type="match status" value="1"/>
</dbReference>
<dbReference type="AlphaFoldDB" id="A0A8J2WF87"/>
<proteinExistence type="predicted"/>
<keyword evidence="8" id="KW-1185">Reference proteome</keyword>
<keyword evidence="2" id="KW-0479">Metal-binding</keyword>
<feature type="domain" description="Fe2OG dioxygenase" evidence="6">
    <location>
        <begin position="238"/>
        <end position="342"/>
    </location>
</feature>
<accession>A0A8J2WF87</accession>
<dbReference type="Pfam" id="PF13640">
    <property type="entry name" value="2OG-FeII_Oxy_3"/>
    <property type="match status" value="1"/>
</dbReference>
<evidence type="ECO:0000259" key="6">
    <source>
        <dbReference type="PROSITE" id="PS51471"/>
    </source>
</evidence>
<dbReference type="OrthoDB" id="420380at2759"/>
<dbReference type="InterPro" id="IPR044862">
    <property type="entry name" value="Pro_4_hyd_alph_FE2OG_OXY"/>
</dbReference>
<dbReference type="GO" id="GO:0031418">
    <property type="term" value="F:L-ascorbic acid binding"/>
    <property type="evidence" value="ECO:0007669"/>
    <property type="project" value="InterPro"/>
</dbReference>
<organism evidence="7 8">
    <name type="scientific">Pelagomonas calceolata</name>
    <dbReference type="NCBI Taxonomy" id="35677"/>
    <lineage>
        <taxon>Eukaryota</taxon>
        <taxon>Sar</taxon>
        <taxon>Stramenopiles</taxon>
        <taxon>Ochrophyta</taxon>
        <taxon>Pelagophyceae</taxon>
        <taxon>Pelagomonadales</taxon>
        <taxon>Pelagomonadaceae</taxon>
        <taxon>Pelagomonas</taxon>
    </lineage>
</organism>
<sequence length="349" mass="36682">MRWLTLLATAAALAPKDDKSLALWLLEPSRTIDEVRAGTETLAARPPTQPCDALALCMASWAASQKQQGDLLPKLAAKLAPRLSEAVDSPRCAEVLSNTARAFAVDAGNFAVVSRSFAAAREVGACADDAAPFRGAAPADVAEACLRSLDAHAATERLGALDDFAVYSASGVIDRADADELLRLAEDQWTASAAAGDATNNYRTSETASLRDDASRASKAVDRVAARAAALFGLPRSCCETLQLVRYASPAAFYKPHLDCLEEAGQVLLGGQRVGTVLVYLNDVEDGGATRFPALGLEVAPRELQAVAWANVRADGVPDVRARHEALPTAATKVAVNCWVRAFPGADAL</sequence>
<protein>
    <recommendedName>
        <fullName evidence="6">Fe2OG dioxygenase domain-containing protein</fullName>
    </recommendedName>
</protein>
<name>A0A8J2WF87_9STRA</name>
<keyword evidence="4" id="KW-0560">Oxidoreductase</keyword>
<dbReference type="InterPro" id="IPR005123">
    <property type="entry name" value="Oxoglu/Fe-dep_dioxygenase_dom"/>
</dbReference>
<dbReference type="GO" id="GO:0005506">
    <property type="term" value="F:iron ion binding"/>
    <property type="evidence" value="ECO:0007669"/>
    <property type="project" value="InterPro"/>
</dbReference>
<evidence type="ECO:0000256" key="5">
    <source>
        <dbReference type="ARBA" id="ARBA00023004"/>
    </source>
</evidence>
<dbReference type="InterPro" id="IPR006620">
    <property type="entry name" value="Pro_4_hyd_alph"/>
</dbReference>
<evidence type="ECO:0000256" key="2">
    <source>
        <dbReference type="ARBA" id="ARBA00022723"/>
    </source>
</evidence>
<comment type="caution">
    <text evidence="7">The sequence shown here is derived from an EMBL/GenBank/DDBJ whole genome shotgun (WGS) entry which is preliminary data.</text>
</comment>
<gene>
    <name evidence="7" type="ORF">PECAL_1P26090</name>
</gene>
<dbReference type="Proteomes" id="UP000789595">
    <property type="component" value="Unassembled WGS sequence"/>
</dbReference>
<keyword evidence="5" id="KW-0408">Iron</keyword>
<dbReference type="PANTHER" id="PTHR10869">
    <property type="entry name" value="PROLYL 4-HYDROXYLASE ALPHA SUBUNIT"/>
    <property type="match status" value="1"/>
</dbReference>
<reference evidence="7" key="1">
    <citation type="submission" date="2021-11" db="EMBL/GenBank/DDBJ databases">
        <authorList>
            <consortium name="Genoscope - CEA"/>
            <person name="William W."/>
        </authorList>
    </citation>
    <scope>NUCLEOTIDE SEQUENCE</scope>
</reference>
<dbReference type="InterPro" id="IPR045054">
    <property type="entry name" value="P4HA-like"/>
</dbReference>
<dbReference type="PROSITE" id="PS51471">
    <property type="entry name" value="FE2OG_OXY"/>
    <property type="match status" value="1"/>
</dbReference>
<dbReference type="Gene3D" id="2.60.120.620">
    <property type="entry name" value="q2cbj1_9rhob like domain"/>
    <property type="match status" value="1"/>
</dbReference>
<dbReference type="GO" id="GO:0005783">
    <property type="term" value="C:endoplasmic reticulum"/>
    <property type="evidence" value="ECO:0007669"/>
    <property type="project" value="TreeGrafter"/>
</dbReference>
<dbReference type="GO" id="GO:0004656">
    <property type="term" value="F:procollagen-proline 4-dioxygenase activity"/>
    <property type="evidence" value="ECO:0007669"/>
    <property type="project" value="TreeGrafter"/>
</dbReference>